<dbReference type="Proteomes" id="UP000219338">
    <property type="component" value="Unassembled WGS sequence"/>
</dbReference>
<dbReference type="EMBL" id="FUEG01000023">
    <property type="protein sequence ID" value="SJL14319.1"/>
    <property type="molecule type" value="Genomic_DNA"/>
</dbReference>
<reference evidence="2" key="1">
    <citation type="journal article" date="2017" name="Nat. Ecol. Evol.">
        <title>Genome expansion and lineage-specific genetic innovations in the forest pathogenic fungi Armillaria.</title>
        <authorList>
            <person name="Sipos G."/>
            <person name="Prasanna A.N."/>
            <person name="Walter M.C."/>
            <person name="O'Connor E."/>
            <person name="Balint B."/>
            <person name="Krizsan K."/>
            <person name="Kiss B."/>
            <person name="Hess J."/>
            <person name="Varga T."/>
            <person name="Slot J."/>
            <person name="Riley R."/>
            <person name="Boka B."/>
            <person name="Rigling D."/>
            <person name="Barry K."/>
            <person name="Lee J."/>
            <person name="Mihaltcheva S."/>
            <person name="LaButti K."/>
            <person name="Lipzen A."/>
            <person name="Waldron R."/>
            <person name="Moloney N.M."/>
            <person name="Sperisen C."/>
            <person name="Kredics L."/>
            <person name="Vagvoelgyi C."/>
            <person name="Patrignani A."/>
            <person name="Fitzpatrick D."/>
            <person name="Nagy I."/>
            <person name="Doyle S."/>
            <person name="Anderson J.B."/>
            <person name="Grigoriev I.V."/>
            <person name="Gueldener U."/>
            <person name="Muensterkoetter M."/>
            <person name="Nagy L.G."/>
        </authorList>
    </citation>
    <scope>NUCLEOTIDE SEQUENCE [LARGE SCALE GENOMIC DNA]</scope>
    <source>
        <strain evidence="2">C18/9</strain>
    </source>
</reference>
<proteinExistence type="predicted"/>
<dbReference type="STRING" id="47428.A0A284RZY2"/>
<dbReference type="OrthoDB" id="429143at2759"/>
<name>A0A284RZY2_ARMOS</name>
<gene>
    <name evidence="1" type="ORF">ARMOST_17775</name>
</gene>
<protein>
    <submittedName>
        <fullName evidence="1">Uncharacterized protein</fullName>
    </submittedName>
</protein>
<keyword evidence="2" id="KW-1185">Reference proteome</keyword>
<dbReference type="AlphaFoldDB" id="A0A284RZY2"/>
<organism evidence="1 2">
    <name type="scientific">Armillaria ostoyae</name>
    <name type="common">Armillaria root rot fungus</name>
    <dbReference type="NCBI Taxonomy" id="47428"/>
    <lineage>
        <taxon>Eukaryota</taxon>
        <taxon>Fungi</taxon>
        <taxon>Dikarya</taxon>
        <taxon>Basidiomycota</taxon>
        <taxon>Agaricomycotina</taxon>
        <taxon>Agaricomycetes</taxon>
        <taxon>Agaricomycetidae</taxon>
        <taxon>Agaricales</taxon>
        <taxon>Marasmiineae</taxon>
        <taxon>Physalacriaceae</taxon>
        <taxon>Armillaria</taxon>
    </lineage>
</organism>
<accession>A0A284RZY2</accession>
<sequence>MRALGTARNGGHIASPLYHDYLDLKKKHGAEAAKQIIQFRLSHLDELISVAEEEGMTEESQCRKVDTYEAAIWRSCQVRRVDEARWMGRRECSSWRRAGSSRRRAARRKYLRNPSLLPCHPPPLIVRSTTQESRFLTPCRASPAASRRSAM</sequence>
<evidence type="ECO:0000313" key="1">
    <source>
        <dbReference type="EMBL" id="SJL14319.1"/>
    </source>
</evidence>
<evidence type="ECO:0000313" key="2">
    <source>
        <dbReference type="Proteomes" id="UP000219338"/>
    </source>
</evidence>